<dbReference type="GO" id="GO:0006779">
    <property type="term" value="P:porphyrin-containing compound biosynthetic process"/>
    <property type="evidence" value="ECO:0007669"/>
    <property type="project" value="InterPro"/>
</dbReference>
<dbReference type="Pfam" id="PF01208">
    <property type="entry name" value="URO-D"/>
    <property type="match status" value="1"/>
</dbReference>
<dbReference type="PANTHER" id="PTHR47099">
    <property type="entry name" value="METHYLCOBAMIDE:COM METHYLTRANSFERASE MTBA"/>
    <property type="match status" value="1"/>
</dbReference>
<dbReference type="InterPro" id="IPR052024">
    <property type="entry name" value="Methanogen_methyltrans"/>
</dbReference>
<dbReference type="InterPro" id="IPR000257">
    <property type="entry name" value="Uroporphyrinogen_deCOase"/>
</dbReference>
<proteinExistence type="predicted"/>
<dbReference type="EMBL" id="DSZH01000066">
    <property type="protein sequence ID" value="HGU47208.1"/>
    <property type="molecule type" value="Genomic_DNA"/>
</dbReference>
<dbReference type="Gene3D" id="3.20.20.210">
    <property type="match status" value="1"/>
</dbReference>
<feature type="domain" description="Uroporphyrinogen decarboxylase (URO-D)" evidence="1">
    <location>
        <begin position="5"/>
        <end position="343"/>
    </location>
</feature>
<dbReference type="AlphaFoldDB" id="A0A7C4VZM7"/>
<evidence type="ECO:0000313" key="2">
    <source>
        <dbReference type="EMBL" id="HGU47208.1"/>
    </source>
</evidence>
<dbReference type="InterPro" id="IPR038071">
    <property type="entry name" value="UROD/MetE-like_sf"/>
</dbReference>
<dbReference type="SUPFAM" id="SSF51726">
    <property type="entry name" value="UROD/MetE-like"/>
    <property type="match status" value="1"/>
</dbReference>
<dbReference type="PANTHER" id="PTHR47099:SF1">
    <property type="entry name" value="METHYLCOBAMIDE:COM METHYLTRANSFERASE MTBA"/>
    <property type="match status" value="1"/>
</dbReference>
<sequence>MEILTPRERFNLLVFDETPDRVLIFPLITNHSAYVSNYSIKDYYTKGEILAQAQINAYEIYQTDFLSVFSEVGIIAEALGSYFEYPQEDLPKLKKPLFSNLQEYWERKLNSQYDEGKGRLYLYFDAIKILYKTLGDILPILAYIPAPFTTLALLFEPTEILKEVSFSNLEKKKILKEVLLLITDFTIQFMKSVINYGALPIVVDPLASGSVISPETYKNFALPYEERLINYLHRYDLDVILHICGNTQVYLKELKKSTADLLSLDRINLFSAKKFLGNKFRLIGNFDTTEILLLSPEEIRKKVKNLVLKMKNNKKGYILATGCEVPFSTPKENLITFIEEGKRWGRYKF</sequence>
<organism evidence="2">
    <name type="scientific">candidate division WOR-3 bacterium</name>
    <dbReference type="NCBI Taxonomy" id="2052148"/>
    <lineage>
        <taxon>Bacteria</taxon>
        <taxon>Bacteria division WOR-3</taxon>
    </lineage>
</organism>
<comment type="caution">
    <text evidence="2">The sequence shown here is derived from an EMBL/GenBank/DDBJ whole genome shotgun (WGS) entry which is preliminary data.</text>
</comment>
<name>A0A7C4VZM7_UNCW3</name>
<protein>
    <recommendedName>
        <fullName evidence="1">Uroporphyrinogen decarboxylase (URO-D) domain-containing protein</fullName>
    </recommendedName>
</protein>
<dbReference type="CDD" id="cd03465">
    <property type="entry name" value="URO-D_like"/>
    <property type="match status" value="1"/>
</dbReference>
<reference evidence="2" key="1">
    <citation type="journal article" date="2020" name="mSystems">
        <title>Genome- and Community-Level Interaction Insights into Carbon Utilization and Element Cycling Functions of Hydrothermarchaeota in Hydrothermal Sediment.</title>
        <authorList>
            <person name="Zhou Z."/>
            <person name="Liu Y."/>
            <person name="Xu W."/>
            <person name="Pan J."/>
            <person name="Luo Z.H."/>
            <person name="Li M."/>
        </authorList>
    </citation>
    <scope>NUCLEOTIDE SEQUENCE [LARGE SCALE GENOMIC DNA]</scope>
    <source>
        <strain evidence="2">SpSt-594</strain>
    </source>
</reference>
<dbReference type="GO" id="GO:0004853">
    <property type="term" value="F:uroporphyrinogen decarboxylase activity"/>
    <property type="evidence" value="ECO:0007669"/>
    <property type="project" value="InterPro"/>
</dbReference>
<evidence type="ECO:0000259" key="1">
    <source>
        <dbReference type="Pfam" id="PF01208"/>
    </source>
</evidence>
<gene>
    <name evidence="2" type="ORF">ENT60_01405</name>
</gene>
<accession>A0A7C4VZM7</accession>